<protein>
    <submittedName>
        <fullName evidence="1">NikA, BACTERIAL CONJUGATION, RELAXASE, DNA</fullName>
    </submittedName>
</protein>
<accession>A0A8S5R9J8</accession>
<dbReference type="EMBL" id="BK015846">
    <property type="protein sequence ID" value="DAE27835.1"/>
    <property type="molecule type" value="Genomic_DNA"/>
</dbReference>
<sequence>MSPKIGQKLTDNPRSVRLEVRLTQEENALLEECAKRLQVTKTKVITKGIELVDKDSRN</sequence>
<organism evidence="1">
    <name type="scientific">virus sp. ctDYl1</name>
    <dbReference type="NCBI Taxonomy" id="2826795"/>
    <lineage>
        <taxon>Viruses</taxon>
    </lineage>
</organism>
<proteinExistence type="predicted"/>
<name>A0A8S5R9J8_9VIRU</name>
<reference evidence="1" key="1">
    <citation type="journal article" date="2021" name="Proc. Natl. Acad. Sci. U.S.A.">
        <title>A Catalog of Tens of Thousands of Viruses from Human Metagenomes Reveals Hidden Associations with Chronic Diseases.</title>
        <authorList>
            <person name="Tisza M.J."/>
            <person name="Buck C.B."/>
        </authorList>
    </citation>
    <scope>NUCLEOTIDE SEQUENCE</scope>
    <source>
        <strain evidence="1">CtDYl1</strain>
    </source>
</reference>
<evidence type="ECO:0000313" key="1">
    <source>
        <dbReference type="EMBL" id="DAE27835.1"/>
    </source>
</evidence>